<keyword evidence="4" id="KW-0274">FAD</keyword>
<dbReference type="eggNOG" id="COG1960">
    <property type="taxonomic scope" value="Bacteria"/>
</dbReference>
<dbReference type="OrthoDB" id="2450120at2"/>
<keyword evidence="3" id="KW-0285">Flavoprotein</keyword>
<dbReference type="Gene3D" id="1.20.140.10">
    <property type="entry name" value="Butyryl-CoA Dehydrogenase, subunit A, domain 3"/>
    <property type="match status" value="1"/>
</dbReference>
<dbReference type="InterPro" id="IPR037069">
    <property type="entry name" value="AcylCoA_DH/ox_N_sf"/>
</dbReference>
<protein>
    <submittedName>
        <fullName evidence="7">Acyl-CoA dehydrogenase, C-terminal domain protein 2</fullName>
    </submittedName>
</protein>
<dbReference type="PANTHER" id="PTHR43884">
    <property type="entry name" value="ACYL-COA DEHYDROGENASE"/>
    <property type="match status" value="1"/>
</dbReference>
<dbReference type="AlphaFoldDB" id="E3HKC5"/>
<evidence type="ECO:0000313" key="7">
    <source>
        <dbReference type="EMBL" id="ADP18080.1"/>
    </source>
</evidence>
<dbReference type="Pfam" id="PF00441">
    <property type="entry name" value="Acyl-CoA_dh_1"/>
    <property type="match status" value="1"/>
</dbReference>
<dbReference type="InterPro" id="IPR009100">
    <property type="entry name" value="AcylCoA_DH/oxidase_NM_dom_sf"/>
</dbReference>
<evidence type="ECO:0000256" key="4">
    <source>
        <dbReference type="ARBA" id="ARBA00022827"/>
    </source>
</evidence>
<dbReference type="HOGENOM" id="CLU_018204_5_0_4"/>
<dbReference type="Gene3D" id="1.10.540.10">
    <property type="entry name" value="Acyl-CoA dehydrogenase/oxidase, N-terminal domain"/>
    <property type="match status" value="1"/>
</dbReference>
<dbReference type="SUPFAM" id="SSF56645">
    <property type="entry name" value="Acyl-CoA dehydrogenase NM domain-like"/>
    <property type="match status" value="1"/>
</dbReference>
<organism evidence="7 8">
    <name type="scientific">Achromobacter xylosoxidans (strain A8)</name>
    <dbReference type="NCBI Taxonomy" id="762376"/>
    <lineage>
        <taxon>Bacteria</taxon>
        <taxon>Pseudomonadati</taxon>
        <taxon>Pseudomonadota</taxon>
        <taxon>Betaproteobacteria</taxon>
        <taxon>Burkholderiales</taxon>
        <taxon>Alcaligenaceae</taxon>
        <taxon>Achromobacter</taxon>
    </lineage>
</organism>
<dbReference type="InterPro" id="IPR036250">
    <property type="entry name" value="AcylCo_DH-like_C"/>
</dbReference>
<evidence type="ECO:0000256" key="5">
    <source>
        <dbReference type="ARBA" id="ARBA00023002"/>
    </source>
</evidence>
<evidence type="ECO:0000256" key="2">
    <source>
        <dbReference type="ARBA" id="ARBA00009347"/>
    </source>
</evidence>
<dbReference type="KEGG" id="axy:AXYL_04767"/>
<dbReference type="Proteomes" id="UP000006876">
    <property type="component" value="Chromosome"/>
</dbReference>
<comment type="cofactor">
    <cofactor evidence="1">
        <name>FAD</name>
        <dbReference type="ChEBI" id="CHEBI:57692"/>
    </cofactor>
</comment>
<keyword evidence="5" id="KW-0560">Oxidoreductase</keyword>
<dbReference type="SUPFAM" id="SSF47203">
    <property type="entry name" value="Acyl-CoA dehydrogenase C-terminal domain-like"/>
    <property type="match status" value="1"/>
</dbReference>
<dbReference type="PATRIC" id="fig|762376.5.peg.4772"/>
<evidence type="ECO:0000259" key="6">
    <source>
        <dbReference type="Pfam" id="PF00441"/>
    </source>
</evidence>
<dbReference type="EMBL" id="CP002287">
    <property type="protein sequence ID" value="ADP18080.1"/>
    <property type="molecule type" value="Genomic_DNA"/>
</dbReference>
<evidence type="ECO:0000313" key="8">
    <source>
        <dbReference type="Proteomes" id="UP000006876"/>
    </source>
</evidence>
<comment type="similarity">
    <text evidence="2">Belongs to the acyl-CoA dehydrogenase family.</text>
</comment>
<dbReference type="InterPro" id="IPR009075">
    <property type="entry name" value="AcylCo_DH/oxidase_C"/>
</dbReference>
<sequence>MAASIQQDLYDEFARALAGLCPLERVREIETQGGATDPGSLAARTWREIDALGYVDALTPAELGGAGLPLADAEGLLRAAGAFALPYPLADTMLARALLRASGQTVPEGPIALAQALPGPRGLRCVQTPGAGLARTLLVQRDGCLLLLAAPAASDPGVFRPRASAAPAWTDSPPVLGRIALPDEAVQAWRNAADAAAIAGAMQAVLDRCIAFVGERQQFGKALGRFQAIQQEISVLAEQVASTAMAARLACSSGSLFPDVTLAACARLRACEAIPVVCSLAHAIHGAIGITEELALGLYTTRLHEWRASGMSEDACANLIGTQLLAGDSPSMLEFVRGVMAAVPADSEADAARVPA</sequence>
<dbReference type="PANTHER" id="PTHR43884:SF20">
    <property type="entry name" value="ACYL-COA DEHYDROGENASE FADE28"/>
    <property type="match status" value="1"/>
</dbReference>
<evidence type="ECO:0000256" key="3">
    <source>
        <dbReference type="ARBA" id="ARBA00022630"/>
    </source>
</evidence>
<evidence type="ECO:0000256" key="1">
    <source>
        <dbReference type="ARBA" id="ARBA00001974"/>
    </source>
</evidence>
<proteinExistence type="inferred from homology"/>
<reference evidence="7 8" key="1">
    <citation type="journal article" date="2011" name="J. Bacteriol.">
        <title>Complete genome sequence of the haloaromatic acid-degrading bacterium Achromobacter xylosoxidans A8.</title>
        <authorList>
            <person name="Strnad H."/>
            <person name="Ridl J."/>
            <person name="Paces J."/>
            <person name="Kolar M."/>
            <person name="Vlcek C."/>
            <person name="Paces V."/>
        </authorList>
    </citation>
    <scope>NUCLEOTIDE SEQUENCE [LARGE SCALE GENOMIC DNA]</scope>
    <source>
        <strain evidence="7 8">A8</strain>
    </source>
</reference>
<dbReference type="STRING" id="762376.AXYL_04767"/>
<accession>E3HKC5</accession>
<dbReference type="GO" id="GO:0003995">
    <property type="term" value="F:acyl-CoA dehydrogenase activity"/>
    <property type="evidence" value="ECO:0007669"/>
    <property type="project" value="TreeGrafter"/>
</dbReference>
<name>E3HKC5_ACHXA</name>
<dbReference type="GO" id="GO:0050660">
    <property type="term" value="F:flavin adenine dinucleotide binding"/>
    <property type="evidence" value="ECO:0007669"/>
    <property type="project" value="InterPro"/>
</dbReference>
<gene>
    <name evidence="7" type="ordered locus">AXYL_04767</name>
</gene>
<dbReference type="RefSeq" id="WP_013395386.1">
    <property type="nucleotide sequence ID" value="NC_014640.1"/>
</dbReference>
<feature type="domain" description="Acyl-CoA dehydrogenase/oxidase C-terminal" evidence="6">
    <location>
        <begin position="195"/>
        <end position="299"/>
    </location>
</feature>